<dbReference type="HOGENOM" id="CLU_018354_2_0_11"/>
<evidence type="ECO:0000256" key="6">
    <source>
        <dbReference type="SAM" id="SignalP"/>
    </source>
</evidence>
<dbReference type="InterPro" id="IPR036318">
    <property type="entry name" value="FAD-bd_PCMH-like_sf"/>
</dbReference>
<dbReference type="InterPro" id="IPR006094">
    <property type="entry name" value="Oxid_FAD_bind_N"/>
</dbReference>
<evidence type="ECO:0000256" key="1">
    <source>
        <dbReference type="ARBA" id="ARBA00001974"/>
    </source>
</evidence>
<evidence type="ECO:0000256" key="4">
    <source>
        <dbReference type="ARBA" id="ARBA00022827"/>
    </source>
</evidence>
<dbReference type="AlphaFoldDB" id="W5THF5"/>
<evidence type="ECO:0000256" key="5">
    <source>
        <dbReference type="ARBA" id="ARBA00023002"/>
    </source>
</evidence>
<dbReference type="InterPro" id="IPR016169">
    <property type="entry name" value="FAD-bd_PCMH_sub2"/>
</dbReference>
<accession>W5THF5</accession>
<dbReference type="SUPFAM" id="SSF56176">
    <property type="entry name" value="FAD-binding/transporter-associated domain-like"/>
    <property type="match status" value="1"/>
</dbReference>
<dbReference type="EMBL" id="CP006850">
    <property type="protein sequence ID" value="AHH18790.1"/>
    <property type="molecule type" value="Genomic_DNA"/>
</dbReference>
<dbReference type="Gene3D" id="3.40.462.20">
    <property type="match status" value="1"/>
</dbReference>
<dbReference type="PATRIC" id="fig|1415166.3.peg.4111"/>
<evidence type="ECO:0000313" key="8">
    <source>
        <dbReference type="EMBL" id="AHH18790.1"/>
    </source>
</evidence>
<dbReference type="InterPro" id="IPR016166">
    <property type="entry name" value="FAD-bd_PCMH"/>
</dbReference>
<keyword evidence="6" id="KW-0732">Signal</keyword>
<dbReference type="InterPro" id="IPR012951">
    <property type="entry name" value="BBE"/>
</dbReference>
<reference evidence="8 9" key="1">
    <citation type="journal article" date="2014" name="Appl. Environ. Microbiol.">
        <title>Insights into the Microbial Degradation of Rubber and Gutta-Percha by Analysis of the Complete Genome of Nocardia nova SH22a.</title>
        <authorList>
            <person name="Luo Q."/>
            <person name="Hiessl S."/>
            <person name="Poehlein A."/>
            <person name="Daniel R."/>
            <person name="Steinbuchel A."/>
        </authorList>
    </citation>
    <scope>NUCLEOTIDE SEQUENCE [LARGE SCALE GENOMIC DNA]</scope>
    <source>
        <strain evidence="8">SH22a</strain>
    </source>
</reference>
<keyword evidence="4" id="KW-0274">FAD</keyword>
<keyword evidence="9" id="KW-1185">Reference proteome</keyword>
<dbReference type="KEGG" id="nno:NONO_c40060"/>
<evidence type="ECO:0000313" key="9">
    <source>
        <dbReference type="Proteomes" id="UP000019150"/>
    </source>
</evidence>
<dbReference type="PROSITE" id="PS51318">
    <property type="entry name" value="TAT"/>
    <property type="match status" value="1"/>
</dbReference>
<evidence type="ECO:0000256" key="2">
    <source>
        <dbReference type="ARBA" id="ARBA00005466"/>
    </source>
</evidence>
<dbReference type="eggNOG" id="COG0277">
    <property type="taxonomic scope" value="Bacteria"/>
</dbReference>
<keyword evidence="5" id="KW-0560">Oxidoreductase</keyword>
<comment type="cofactor">
    <cofactor evidence="1">
        <name>FAD</name>
        <dbReference type="ChEBI" id="CHEBI:57692"/>
    </cofactor>
</comment>
<feature type="domain" description="FAD-binding PCMH-type" evidence="7">
    <location>
        <begin position="56"/>
        <end position="233"/>
    </location>
</feature>
<dbReference type="OrthoDB" id="545125at2"/>
<protein>
    <submittedName>
        <fullName evidence="8">Putative FAD-binding dehydrogenase</fullName>
    </submittedName>
</protein>
<dbReference type="GO" id="GO:0016491">
    <property type="term" value="F:oxidoreductase activity"/>
    <property type="evidence" value="ECO:0007669"/>
    <property type="project" value="UniProtKB-KW"/>
</dbReference>
<evidence type="ECO:0000259" key="7">
    <source>
        <dbReference type="PROSITE" id="PS51387"/>
    </source>
</evidence>
<proteinExistence type="inferred from homology"/>
<dbReference type="PROSITE" id="PS51387">
    <property type="entry name" value="FAD_PCMH"/>
    <property type="match status" value="1"/>
</dbReference>
<dbReference type="STRING" id="1415166.NONO_c40060"/>
<dbReference type="PANTHER" id="PTHR42973:SF39">
    <property type="entry name" value="FAD-BINDING PCMH-TYPE DOMAIN-CONTAINING PROTEIN"/>
    <property type="match status" value="1"/>
</dbReference>
<evidence type="ECO:0000256" key="3">
    <source>
        <dbReference type="ARBA" id="ARBA00022630"/>
    </source>
</evidence>
<dbReference type="Pfam" id="PF01565">
    <property type="entry name" value="FAD_binding_4"/>
    <property type="match status" value="1"/>
</dbReference>
<feature type="signal peptide" evidence="6">
    <location>
        <begin position="1"/>
        <end position="31"/>
    </location>
</feature>
<keyword evidence="3" id="KW-0285">Flavoprotein</keyword>
<dbReference type="Proteomes" id="UP000019150">
    <property type="component" value="Chromosome"/>
</dbReference>
<dbReference type="InterPro" id="IPR006311">
    <property type="entry name" value="TAT_signal"/>
</dbReference>
<dbReference type="PANTHER" id="PTHR42973">
    <property type="entry name" value="BINDING OXIDOREDUCTASE, PUTATIVE (AFU_ORTHOLOGUE AFUA_1G17690)-RELATED"/>
    <property type="match status" value="1"/>
</dbReference>
<dbReference type="Pfam" id="PF08031">
    <property type="entry name" value="BBE"/>
    <property type="match status" value="1"/>
</dbReference>
<dbReference type="Gene3D" id="3.30.465.10">
    <property type="match status" value="1"/>
</dbReference>
<organism evidence="8 9">
    <name type="scientific">Nocardia nova SH22a</name>
    <dbReference type="NCBI Taxonomy" id="1415166"/>
    <lineage>
        <taxon>Bacteria</taxon>
        <taxon>Bacillati</taxon>
        <taxon>Actinomycetota</taxon>
        <taxon>Actinomycetes</taxon>
        <taxon>Mycobacteriales</taxon>
        <taxon>Nocardiaceae</taxon>
        <taxon>Nocardia</taxon>
    </lineage>
</organism>
<dbReference type="InterPro" id="IPR050416">
    <property type="entry name" value="FAD-linked_Oxidoreductase"/>
</dbReference>
<gene>
    <name evidence="8" type="ORF">NONO_c40060</name>
</gene>
<name>W5THF5_9NOCA</name>
<dbReference type="GO" id="GO:0071949">
    <property type="term" value="F:FAD binding"/>
    <property type="evidence" value="ECO:0007669"/>
    <property type="project" value="InterPro"/>
</dbReference>
<feature type="chain" id="PRO_5004871885" evidence="6">
    <location>
        <begin position="32"/>
        <end position="521"/>
    </location>
</feature>
<comment type="similarity">
    <text evidence="2">Belongs to the oxygen-dependent FAD-linked oxidoreductase family.</text>
</comment>
<sequence>MSGGGALSRRGLFAAAALGGVAWFAAPPAHADAIRVVRSGDLDYEVLTRRGYNSRFVARPDRIYVPADAAQVRAAVGEAVRERLRIAVRAGGHCFDGFVDSPDTRAIVDIARLDQVTWDDRYRAFSIGAGAELDHVYRELARWGVTVPAGICKGVGVGGHISGGGYGPLSRRHGLVADHLYGVEVVTVNAAGEATLVTATKDGPNQDLWWAHTGGGGGNFGVVTRFLLRSPDSDGSDPARALPRPPGRMLTGRLVVPMTNEDSFVRFLGNYLDFFSRHRAPGDPFAGLYAPLDVRPVADAFIEVLILQDADHPDAQRQIDEFVAAVTEGVSPPAVVLPPAEESYADTVEHSYYAKAPIPPRVKIKAAYLRQPYSSEQLRICYRRMTDPAFIGESELEFLPFGGAINAAAAGATAMPARDSFMKMLIHASWRLPSDDDRYIAWARDTYRELYADTGGVPVPDERNGGSYINYPDPDLADPAWNTSGVPWHEFYYGAGYPRLQRVKAMWDPGNVFHHRLSVEL</sequence>